<accession>A0A919K7G3</accession>
<reference evidence="2" key="1">
    <citation type="submission" date="2021-01" db="EMBL/GenBank/DDBJ databases">
        <title>Whole genome shotgun sequence of Actinoplanes rishiriensis NBRC 108556.</title>
        <authorList>
            <person name="Komaki H."/>
            <person name="Tamura T."/>
        </authorList>
    </citation>
    <scope>NUCLEOTIDE SEQUENCE</scope>
    <source>
        <strain evidence="2">NBRC 108556</strain>
    </source>
</reference>
<evidence type="ECO:0000313" key="3">
    <source>
        <dbReference type="Proteomes" id="UP000636960"/>
    </source>
</evidence>
<evidence type="ECO:0000313" key="2">
    <source>
        <dbReference type="EMBL" id="GIF01474.1"/>
    </source>
</evidence>
<evidence type="ECO:0000256" key="1">
    <source>
        <dbReference type="SAM" id="SignalP"/>
    </source>
</evidence>
<gene>
    <name evidence="2" type="ORF">Ari01nite_89380</name>
</gene>
<protein>
    <submittedName>
        <fullName evidence="2">Uncharacterized protein</fullName>
    </submittedName>
</protein>
<keyword evidence="3" id="KW-1185">Reference proteome</keyword>
<name>A0A919K7G3_9ACTN</name>
<dbReference type="EMBL" id="BOMV01000105">
    <property type="protein sequence ID" value="GIF01474.1"/>
    <property type="molecule type" value="Genomic_DNA"/>
</dbReference>
<proteinExistence type="predicted"/>
<dbReference type="AlphaFoldDB" id="A0A919K7G3"/>
<dbReference type="Proteomes" id="UP000636960">
    <property type="component" value="Unassembled WGS sequence"/>
</dbReference>
<sequence>MKSRLAVALVGMLGLSTIAVIGTSTAASAATHFDSPPQVLLGWTDSATPATGHPSDGETDLPLGTWQDEAGGTHTSRVYVTWDLSQFEGKKMYGGKLWVQERSAADCTKRDIEIWRTRAVSATPKWRNPPAPLTKLDEIQTPEYCPRATIEFDVSAAVLDAVQRKQRLVTFELRVSAGNEADPAYGRRLSTSYGVRFTAEYNSVPQIHNANLYTSGFGCTQLKPYPKYPGGLLEALGTDADADDDPRMRVEFAIWPVGRPEERTTLTDTAFPAGRVASVRVPEADLVDGTSYAWQARVTDGVDTSPWSRKCFFSYDGIAPTAPAVTSDFPEGTWGPAGKLPTFTFDGQGNKDVAGFQYGWWGLGVDVCSAEGDVGQTVCTPPFSGPGTVRANTPGGTAAVTLNPDASGPIRLVVRSVDAAGKVSPTVTTTVYISSSEPNVEVDSGTPVWNREVRLKLTPRSGIAVTEYEIQRRGVDGTETRTADESGTAYYAFTATEMGPHITVRSISPDGFRSAPSTWQHHFDPAPGVTSDIYDSTSTVPTGGVGVEGTFTFSPPPGWAEVATYRYRFGRGAQTEVEAGPDGTASITWTPTESGSVELTVHAVRADGTMSEYPNWYWFEVA</sequence>
<organism evidence="2 3">
    <name type="scientific">Paractinoplanes rishiriensis</name>
    <dbReference type="NCBI Taxonomy" id="1050105"/>
    <lineage>
        <taxon>Bacteria</taxon>
        <taxon>Bacillati</taxon>
        <taxon>Actinomycetota</taxon>
        <taxon>Actinomycetes</taxon>
        <taxon>Micromonosporales</taxon>
        <taxon>Micromonosporaceae</taxon>
        <taxon>Paractinoplanes</taxon>
    </lineage>
</organism>
<keyword evidence="1" id="KW-0732">Signal</keyword>
<feature type="signal peptide" evidence="1">
    <location>
        <begin position="1"/>
        <end position="29"/>
    </location>
</feature>
<comment type="caution">
    <text evidence="2">The sequence shown here is derived from an EMBL/GenBank/DDBJ whole genome shotgun (WGS) entry which is preliminary data.</text>
</comment>
<dbReference type="RefSeq" id="WP_203790241.1">
    <property type="nucleotide sequence ID" value="NZ_BOMV01000105.1"/>
</dbReference>
<feature type="chain" id="PRO_5038101110" evidence="1">
    <location>
        <begin position="30"/>
        <end position="622"/>
    </location>
</feature>